<evidence type="ECO:0000313" key="3">
    <source>
        <dbReference type="EMBL" id="QIE60269.1"/>
    </source>
</evidence>
<accession>A0A6G6GNY9</accession>
<keyword evidence="1" id="KW-0732">Signal</keyword>
<evidence type="ECO:0000259" key="2">
    <source>
        <dbReference type="Pfam" id="PF13590"/>
    </source>
</evidence>
<dbReference type="PROSITE" id="PS51257">
    <property type="entry name" value="PROKAR_LIPOPROTEIN"/>
    <property type="match status" value="1"/>
</dbReference>
<organism evidence="3 4">
    <name type="scientific">Rasiella rasia</name>
    <dbReference type="NCBI Taxonomy" id="2744027"/>
    <lineage>
        <taxon>Bacteria</taxon>
        <taxon>Pseudomonadati</taxon>
        <taxon>Bacteroidota</taxon>
        <taxon>Flavobacteriia</taxon>
        <taxon>Flavobacteriales</taxon>
        <taxon>Flavobacteriaceae</taxon>
        <taxon>Rasiella</taxon>
    </lineage>
</organism>
<feature type="domain" description="DUF4136" evidence="2">
    <location>
        <begin position="24"/>
        <end position="175"/>
    </location>
</feature>
<proteinExistence type="predicted"/>
<dbReference type="EMBL" id="CP049057">
    <property type="protein sequence ID" value="QIE60269.1"/>
    <property type="molecule type" value="Genomic_DNA"/>
</dbReference>
<name>A0A6G6GNY9_9FLAO</name>
<sequence>MKITTFIPIVLLALFVSSCTSVRVATDYDKKANFNNYNSFAFYKPGIDKAQISDLDKKRILRAIDANLSNKGMTKSNSPALLVSIFTKEREHVDVYNNNFGYGWGWNPWWYGNRFGNSVNVSTEGSLYIDLIDANTNELVWQGIGSSKLYTGSDIDRREEKIREIVSEILAEYPPGVTAN</sequence>
<gene>
    <name evidence="3" type="ORF">G5B37_12065</name>
</gene>
<reference evidence="3 4" key="1">
    <citation type="submission" date="2020-02" db="EMBL/GenBank/DDBJ databases">
        <title>Complete genome sequence of Flavobacteriaceae bacterium.</title>
        <authorList>
            <person name="Kim S.-J."/>
            <person name="Kim Y.-S."/>
            <person name="Kim K.-H."/>
        </authorList>
    </citation>
    <scope>NUCLEOTIDE SEQUENCE [LARGE SCALE GENOMIC DNA]</scope>
    <source>
        <strain evidence="3 4">RR4-40</strain>
    </source>
</reference>
<keyword evidence="4" id="KW-1185">Reference proteome</keyword>
<feature type="chain" id="PRO_5026326827" evidence="1">
    <location>
        <begin position="26"/>
        <end position="180"/>
    </location>
</feature>
<dbReference type="KEGG" id="mgel:G5B37_12065"/>
<protein>
    <submittedName>
        <fullName evidence="3">DUF4136 domain-containing protein</fullName>
    </submittedName>
</protein>
<feature type="signal peptide" evidence="1">
    <location>
        <begin position="1"/>
        <end position="25"/>
    </location>
</feature>
<dbReference type="Proteomes" id="UP000505306">
    <property type="component" value="Chromosome"/>
</dbReference>
<dbReference type="Pfam" id="PF13590">
    <property type="entry name" value="DUF4136"/>
    <property type="match status" value="1"/>
</dbReference>
<evidence type="ECO:0000256" key="1">
    <source>
        <dbReference type="SAM" id="SignalP"/>
    </source>
</evidence>
<dbReference type="InterPro" id="IPR025411">
    <property type="entry name" value="DUF4136"/>
</dbReference>
<dbReference type="Gene3D" id="3.30.160.670">
    <property type="match status" value="1"/>
</dbReference>
<dbReference type="RefSeq" id="WP_164680282.1">
    <property type="nucleotide sequence ID" value="NZ_CP049057.1"/>
</dbReference>
<dbReference type="AlphaFoldDB" id="A0A6G6GNY9"/>
<evidence type="ECO:0000313" key="4">
    <source>
        <dbReference type="Proteomes" id="UP000505306"/>
    </source>
</evidence>